<keyword evidence="2" id="KW-1185">Reference proteome</keyword>
<dbReference type="Proteomes" id="UP000693970">
    <property type="component" value="Unassembled WGS sequence"/>
</dbReference>
<proteinExistence type="predicted"/>
<comment type="caution">
    <text evidence="1">The sequence shown here is derived from an EMBL/GenBank/DDBJ whole genome shotgun (WGS) entry which is preliminary data.</text>
</comment>
<gene>
    <name evidence="1" type="ORF">IV203_014815</name>
</gene>
<dbReference type="EMBL" id="JAGRRH010000014">
    <property type="protein sequence ID" value="KAG7358228.1"/>
    <property type="molecule type" value="Genomic_DNA"/>
</dbReference>
<organism evidence="1 2">
    <name type="scientific">Nitzschia inconspicua</name>
    <dbReference type="NCBI Taxonomy" id="303405"/>
    <lineage>
        <taxon>Eukaryota</taxon>
        <taxon>Sar</taxon>
        <taxon>Stramenopiles</taxon>
        <taxon>Ochrophyta</taxon>
        <taxon>Bacillariophyta</taxon>
        <taxon>Bacillariophyceae</taxon>
        <taxon>Bacillariophycidae</taxon>
        <taxon>Bacillariales</taxon>
        <taxon>Bacillariaceae</taxon>
        <taxon>Nitzschia</taxon>
    </lineage>
</organism>
<evidence type="ECO:0000313" key="1">
    <source>
        <dbReference type="EMBL" id="KAG7358228.1"/>
    </source>
</evidence>
<evidence type="ECO:0000313" key="2">
    <source>
        <dbReference type="Proteomes" id="UP000693970"/>
    </source>
</evidence>
<dbReference type="AlphaFoldDB" id="A0A9K3PSY2"/>
<reference evidence="1" key="2">
    <citation type="submission" date="2021-04" db="EMBL/GenBank/DDBJ databases">
        <authorList>
            <person name="Podell S."/>
        </authorList>
    </citation>
    <scope>NUCLEOTIDE SEQUENCE</scope>
    <source>
        <strain evidence="1">Hildebrandi</strain>
    </source>
</reference>
<accession>A0A9K3PSY2</accession>
<reference evidence="1" key="1">
    <citation type="journal article" date="2021" name="Sci. Rep.">
        <title>Diploid genomic architecture of Nitzschia inconspicua, an elite biomass production diatom.</title>
        <authorList>
            <person name="Oliver A."/>
            <person name="Podell S."/>
            <person name="Pinowska A."/>
            <person name="Traller J.C."/>
            <person name="Smith S.R."/>
            <person name="McClure R."/>
            <person name="Beliaev A."/>
            <person name="Bohutskyi P."/>
            <person name="Hill E.A."/>
            <person name="Rabines A."/>
            <person name="Zheng H."/>
            <person name="Allen L.Z."/>
            <person name="Kuo A."/>
            <person name="Grigoriev I.V."/>
            <person name="Allen A.E."/>
            <person name="Hazlebeck D."/>
            <person name="Allen E.E."/>
        </authorList>
    </citation>
    <scope>NUCLEOTIDE SEQUENCE</scope>
    <source>
        <strain evidence="1">Hildebrandi</strain>
    </source>
</reference>
<protein>
    <submittedName>
        <fullName evidence="1">Uncharacterized protein</fullName>
    </submittedName>
</protein>
<sequence length="106" mass="11701">MSMLCLPTFSKRELDELIAKINSISVRGKKYLEGISANQWRSTVWVDDPTLPPRFSVVTTNMSESANSMVGDARTGSWLECTNNIVRTMSVPARDKSIVGCEGADM</sequence>
<name>A0A9K3PSY2_9STRA</name>
<dbReference type="OrthoDB" id="687700at2759"/>